<dbReference type="EMBL" id="CP041406">
    <property type="protein sequence ID" value="QOP46600.1"/>
    <property type="molecule type" value="Genomic_DNA"/>
</dbReference>
<comment type="similarity">
    <text evidence="8">Belongs to the MobA family.</text>
</comment>
<dbReference type="Gene3D" id="3.90.550.10">
    <property type="entry name" value="Spore Coat Polysaccharide Biosynthesis Protein SpsA, Chain A"/>
    <property type="match status" value="1"/>
</dbReference>
<feature type="domain" description="MobA-like NTP transferase" evidence="9">
    <location>
        <begin position="6"/>
        <end position="151"/>
    </location>
</feature>
<name>A0A7M1BA54_9BACT</name>
<dbReference type="InterPro" id="IPR025877">
    <property type="entry name" value="MobA-like_NTP_Trfase"/>
</dbReference>
<keyword evidence="4 8" id="KW-0547">Nucleotide-binding</keyword>
<dbReference type="Pfam" id="PF12804">
    <property type="entry name" value="NTP_transf_3"/>
    <property type="match status" value="1"/>
</dbReference>
<dbReference type="CDD" id="cd02503">
    <property type="entry name" value="MobA"/>
    <property type="match status" value="1"/>
</dbReference>
<feature type="binding site" evidence="8">
    <location>
        <begin position="9"/>
        <end position="11"/>
    </location>
    <ligand>
        <name>GTP</name>
        <dbReference type="ChEBI" id="CHEBI:37565"/>
    </ligand>
</feature>
<dbReference type="PANTHER" id="PTHR19136">
    <property type="entry name" value="MOLYBDENUM COFACTOR GUANYLYLTRANSFERASE"/>
    <property type="match status" value="1"/>
</dbReference>
<keyword evidence="11" id="KW-1185">Reference proteome</keyword>
<keyword evidence="1 8" id="KW-0963">Cytoplasm</keyword>
<evidence type="ECO:0000313" key="11">
    <source>
        <dbReference type="Proteomes" id="UP000593580"/>
    </source>
</evidence>
<comment type="domain">
    <text evidence="8">The N-terminal domain determines nucleotide recognition and specific binding, while the C-terminal domain determines the specific binding to the target protein.</text>
</comment>
<keyword evidence="10" id="KW-0548">Nucleotidyltransferase</keyword>
<comment type="catalytic activity">
    <reaction evidence="8">
        <text>Mo-molybdopterin + GTP + H(+) = Mo-molybdopterin guanine dinucleotide + diphosphate</text>
        <dbReference type="Rhea" id="RHEA:34243"/>
        <dbReference type="ChEBI" id="CHEBI:15378"/>
        <dbReference type="ChEBI" id="CHEBI:33019"/>
        <dbReference type="ChEBI" id="CHEBI:37565"/>
        <dbReference type="ChEBI" id="CHEBI:71302"/>
        <dbReference type="ChEBI" id="CHEBI:71310"/>
        <dbReference type="EC" id="2.7.7.77"/>
    </reaction>
</comment>
<feature type="binding site" evidence="8">
    <location>
        <position position="97"/>
    </location>
    <ligand>
        <name>Mg(2+)</name>
        <dbReference type="ChEBI" id="CHEBI:18420"/>
    </ligand>
</feature>
<dbReference type="GO" id="GO:0061603">
    <property type="term" value="F:molybdenum cofactor guanylyltransferase activity"/>
    <property type="evidence" value="ECO:0007669"/>
    <property type="project" value="UniProtKB-EC"/>
</dbReference>
<keyword evidence="2 8" id="KW-0808">Transferase</keyword>
<feature type="binding site" evidence="8">
    <location>
        <position position="21"/>
    </location>
    <ligand>
        <name>GTP</name>
        <dbReference type="ChEBI" id="CHEBI:37565"/>
    </ligand>
</feature>
<evidence type="ECO:0000256" key="3">
    <source>
        <dbReference type="ARBA" id="ARBA00022723"/>
    </source>
</evidence>
<evidence type="ECO:0000313" key="10">
    <source>
        <dbReference type="EMBL" id="QOP46600.1"/>
    </source>
</evidence>
<keyword evidence="3 8" id="KW-0479">Metal-binding</keyword>
<evidence type="ECO:0000256" key="4">
    <source>
        <dbReference type="ARBA" id="ARBA00022741"/>
    </source>
</evidence>
<sequence>MFDIPCVIFAGGKSSRMGEDKALLPFASYKTLTEYQYTRLSKFFTNVYISCKNSKNFDFSAQFIEDNKAVKLFAPTAGFLAAFKTLNTDAFFALSVDAPFVDEIIISKLIHADDPAVDATIARTPEGLQPLCGIYHRSLENEFQKMLEEENHKLGYLLKNAHTNTITFHDTTPFLNMNHPDDYKKALQLLKTSNY</sequence>
<reference evidence="10 11" key="1">
    <citation type="submission" date="2019-07" db="EMBL/GenBank/DDBJ databases">
        <title>Sulfurimonas paralvinellae sp. nov., a novel mesophilic, hydrogen- and sulfur-oxidizing chemolithoautotroph within the Epsilonproteo- bacteria isolated from a deep-sea hydrothermal vent polychaete nest, reclassification of Thiomicrospira denitrificans as Sulfurimonas denitrificans comb. nov. and emended description of the genus Sulfurimonas.</title>
        <authorList>
            <person name="Wang S."/>
            <person name="Jiang L."/>
            <person name="Shao Z."/>
        </authorList>
    </citation>
    <scope>NUCLEOTIDE SEQUENCE [LARGE SCALE GENOMIC DNA]</scope>
    <source>
        <strain evidence="10 11">GO25</strain>
    </source>
</reference>
<protein>
    <recommendedName>
        <fullName evidence="8">Probable molybdenum cofactor guanylyltransferase</fullName>
        <shortName evidence="8">MoCo guanylyltransferase</shortName>
        <ecNumber evidence="8">2.7.7.77</ecNumber>
    </recommendedName>
    <alternativeName>
        <fullName evidence="8">GTP:molybdopterin guanylyltransferase</fullName>
    </alternativeName>
    <alternativeName>
        <fullName evidence="8">Mo-MPT guanylyltransferase</fullName>
    </alternativeName>
    <alternativeName>
        <fullName evidence="8">Molybdopterin guanylyltransferase</fullName>
    </alternativeName>
    <alternativeName>
        <fullName evidence="8">Molybdopterin-guanine dinucleotide synthase</fullName>
        <shortName evidence="8">MGD synthase</shortName>
    </alternativeName>
</protein>
<dbReference type="InterPro" id="IPR029044">
    <property type="entry name" value="Nucleotide-diphossugar_trans"/>
</dbReference>
<comment type="cofactor">
    <cofactor evidence="8">
        <name>Mg(2+)</name>
        <dbReference type="ChEBI" id="CHEBI:18420"/>
    </cofactor>
</comment>
<proteinExistence type="inferred from homology"/>
<dbReference type="KEGG" id="spal:FM071_09980"/>
<dbReference type="PANTHER" id="PTHR19136:SF81">
    <property type="entry name" value="MOLYBDENUM COFACTOR GUANYLYLTRANSFERASE"/>
    <property type="match status" value="1"/>
</dbReference>
<evidence type="ECO:0000256" key="1">
    <source>
        <dbReference type="ARBA" id="ARBA00022490"/>
    </source>
</evidence>
<feature type="binding site" evidence="8">
    <location>
        <position position="66"/>
    </location>
    <ligand>
        <name>GTP</name>
        <dbReference type="ChEBI" id="CHEBI:37565"/>
    </ligand>
</feature>
<evidence type="ECO:0000256" key="8">
    <source>
        <dbReference type="HAMAP-Rule" id="MF_00316"/>
    </source>
</evidence>
<feature type="binding site" evidence="8">
    <location>
        <position position="97"/>
    </location>
    <ligand>
        <name>GTP</name>
        <dbReference type="ChEBI" id="CHEBI:37565"/>
    </ligand>
</feature>
<dbReference type="HAMAP" id="MF_00316">
    <property type="entry name" value="MobA"/>
    <property type="match status" value="1"/>
</dbReference>
<dbReference type="GO" id="GO:0046872">
    <property type="term" value="F:metal ion binding"/>
    <property type="evidence" value="ECO:0007669"/>
    <property type="project" value="UniProtKB-KW"/>
</dbReference>
<dbReference type="AlphaFoldDB" id="A0A7M1BA54"/>
<dbReference type="Proteomes" id="UP000593580">
    <property type="component" value="Chromosome"/>
</dbReference>
<organism evidence="10 11">
    <name type="scientific">Sulfurimonas paralvinellae</name>
    <dbReference type="NCBI Taxonomy" id="317658"/>
    <lineage>
        <taxon>Bacteria</taxon>
        <taxon>Pseudomonadati</taxon>
        <taxon>Campylobacterota</taxon>
        <taxon>Epsilonproteobacteria</taxon>
        <taxon>Campylobacterales</taxon>
        <taxon>Sulfurimonadaceae</taxon>
        <taxon>Sulfurimonas</taxon>
    </lineage>
</organism>
<comment type="function">
    <text evidence="8">Transfers a GMP moiety from GTP to Mo-molybdopterin (Mo-MPT) cofactor (Moco or molybdenum cofactor) to form Mo-molybdopterin guanine dinucleotide (Mo-MGD) cofactor.</text>
</comment>
<dbReference type="EC" id="2.7.7.77" evidence="8"/>
<comment type="caution">
    <text evidence="8">Lacks conserved residue(s) required for the propagation of feature annotation.</text>
</comment>
<evidence type="ECO:0000256" key="5">
    <source>
        <dbReference type="ARBA" id="ARBA00022842"/>
    </source>
</evidence>
<evidence type="ECO:0000259" key="9">
    <source>
        <dbReference type="Pfam" id="PF12804"/>
    </source>
</evidence>
<evidence type="ECO:0000256" key="7">
    <source>
        <dbReference type="ARBA" id="ARBA00023150"/>
    </source>
</evidence>
<dbReference type="GO" id="GO:1902758">
    <property type="term" value="P:bis(molybdopterin guanine dinucleotide)molybdenum biosynthetic process"/>
    <property type="evidence" value="ECO:0007669"/>
    <property type="project" value="TreeGrafter"/>
</dbReference>
<dbReference type="GO" id="GO:0005737">
    <property type="term" value="C:cytoplasm"/>
    <property type="evidence" value="ECO:0007669"/>
    <property type="project" value="UniProtKB-SubCell"/>
</dbReference>
<dbReference type="SUPFAM" id="SSF53448">
    <property type="entry name" value="Nucleotide-diphospho-sugar transferases"/>
    <property type="match status" value="1"/>
</dbReference>
<dbReference type="InterPro" id="IPR013482">
    <property type="entry name" value="Molybde_CF_guanTrfase"/>
</dbReference>
<keyword evidence="6 8" id="KW-0342">GTP-binding</keyword>
<evidence type="ECO:0000256" key="6">
    <source>
        <dbReference type="ARBA" id="ARBA00023134"/>
    </source>
</evidence>
<keyword evidence="5 8" id="KW-0460">Magnesium</keyword>
<dbReference type="NCBIfam" id="NF001837">
    <property type="entry name" value="PRK00560.1"/>
    <property type="match status" value="1"/>
</dbReference>
<comment type="subcellular location">
    <subcellularLocation>
        <location evidence="8">Cytoplasm</location>
    </subcellularLocation>
</comment>
<keyword evidence="7 8" id="KW-0501">Molybdenum cofactor biosynthesis</keyword>
<dbReference type="GO" id="GO:0005525">
    <property type="term" value="F:GTP binding"/>
    <property type="evidence" value="ECO:0007669"/>
    <property type="project" value="UniProtKB-UniRule"/>
</dbReference>
<accession>A0A7M1BA54</accession>
<gene>
    <name evidence="8 10" type="primary">mobA</name>
    <name evidence="10" type="ORF">FM071_09980</name>
</gene>
<evidence type="ECO:0000256" key="2">
    <source>
        <dbReference type="ARBA" id="ARBA00022679"/>
    </source>
</evidence>
<dbReference type="RefSeq" id="WP_193110858.1">
    <property type="nucleotide sequence ID" value="NZ_CP041406.1"/>
</dbReference>